<keyword evidence="1" id="KW-0378">Hydrolase</keyword>
<dbReference type="EMBL" id="MN395284">
    <property type="protein sequence ID" value="QHB49345.1"/>
    <property type="molecule type" value="Genomic_DNA"/>
</dbReference>
<keyword evidence="1" id="KW-0255">Endonuclease</keyword>
<keyword evidence="1" id="KW-0540">Nuclease</keyword>
<evidence type="ECO:0000313" key="1">
    <source>
        <dbReference type="EMBL" id="QHB49345.1"/>
    </source>
</evidence>
<proteinExistence type="predicted"/>
<evidence type="ECO:0000313" key="2">
    <source>
        <dbReference type="Proteomes" id="UP000464441"/>
    </source>
</evidence>
<dbReference type="Proteomes" id="UP000464441">
    <property type="component" value="Genome"/>
</dbReference>
<sequence length="209" mass="23991">MVNYTSEVYMVSMSLTWKQLLNLKPVNLTVENLSRENKIKALKESEHSMSLDNSQEQRSALKRCVIATLGEQLIAQCTNGRVMDTEFNKANPFSYSFDVISEEGVRIEVKTHQSDSRWISVHTKGRHPYPYGSGIDLDGFLTYRLSDLIIILDVEEVGPGVYRFIPRMMGDQTAFLPGSGLVQESKYENGGWYLRSCSEEEYQFKRFTY</sequence>
<reference evidence="1 2" key="1">
    <citation type="submission" date="2019-08" db="EMBL/GenBank/DDBJ databases">
        <title>Phage resistance in multidrug-resistant Klebsiella pneumoniae ST258 evolves via diverse mutations that culminate in impaired adsorption.</title>
        <authorList>
            <person name="Hesse S.E."/>
            <person name="Rajaure M."/>
            <person name="Wall E.A."/>
            <person name="Bliskovsky V.V."/>
            <person name="Gottesman S."/>
            <person name="Adhya S."/>
        </authorList>
    </citation>
    <scope>NUCLEOTIDE SEQUENCE [LARGE SCALE GENOMIC DNA]</scope>
</reference>
<organism evidence="1 2">
    <name type="scientific">Klebsiella phage PhiKpNIH-6</name>
    <dbReference type="NCBI Taxonomy" id="2689112"/>
    <lineage>
        <taxon>Viruses</taxon>
        <taxon>Duplodnaviria</taxon>
        <taxon>Heunggongvirae</taxon>
        <taxon>Uroviricota</taxon>
        <taxon>Caudoviricetes</taxon>
        <taxon>Marfavirus</taxon>
        <taxon>Marfavirus F48</taxon>
    </lineage>
</organism>
<name>A0A6B9M0I4_9CAUD</name>
<accession>A0A6B9M0I4</accession>
<protein>
    <submittedName>
        <fullName evidence="1">DNA endonuclease IV</fullName>
    </submittedName>
</protein>
<dbReference type="GO" id="GO:0004519">
    <property type="term" value="F:endonuclease activity"/>
    <property type="evidence" value="ECO:0007669"/>
    <property type="project" value="UniProtKB-KW"/>
</dbReference>